<evidence type="ECO:0000313" key="3">
    <source>
        <dbReference type="EMBL" id="KAK7083327.1"/>
    </source>
</evidence>
<accession>A0AAN8XH66</accession>
<comment type="caution">
    <text evidence="3">The sequence shown here is derived from an EMBL/GenBank/DDBJ whole genome shotgun (WGS) entry which is preliminary data.</text>
</comment>
<sequence length="237" mass="26949">TPYYWPSQNHSADTTDYAIYLTKRLSRNKQKHGLEDYELEAYNKLKKGLSHKWDFITMQADEQVKLAKDRKKGDKIVTDSQERAYWRVYRPPPGFTNCLETAPVPDKTNMANRVRKKTADDLKKDKKPAKSRVIAGEVTAAKVRSLVRQESEYARDAFIVKPLGGGASICVCKARERPMVLKYSPFGEGVLSEIRTIDKKGLVVISNGKFKDNKIYIGPLKSQAVIFETFDAINRSV</sequence>
<feature type="non-terminal residue" evidence="3">
    <location>
        <position position="1"/>
    </location>
</feature>
<dbReference type="InterPro" id="IPR047017">
    <property type="entry name" value="RGS6/7/9/11_DHEX_sf"/>
</dbReference>
<dbReference type="EMBL" id="JAXCGZ010003467">
    <property type="protein sequence ID" value="KAK7083327.1"/>
    <property type="molecule type" value="Genomic_DNA"/>
</dbReference>
<dbReference type="Pfam" id="PF18148">
    <property type="entry name" value="RGS_DHEX"/>
    <property type="match status" value="1"/>
</dbReference>
<dbReference type="GO" id="GO:0005737">
    <property type="term" value="C:cytoplasm"/>
    <property type="evidence" value="ECO:0007669"/>
    <property type="project" value="TreeGrafter"/>
</dbReference>
<protein>
    <submittedName>
        <fullName evidence="3">Signal transducer activity protein</fullName>
    </submittedName>
</protein>
<dbReference type="GO" id="GO:0043005">
    <property type="term" value="C:neuron projection"/>
    <property type="evidence" value="ECO:0007669"/>
    <property type="project" value="TreeGrafter"/>
</dbReference>
<dbReference type="PANTHER" id="PTHR45746:SF5">
    <property type="entry name" value="REGULATOR OF G-PROTEIN SIGNALING 7"/>
    <property type="match status" value="1"/>
</dbReference>
<evidence type="ECO:0000313" key="4">
    <source>
        <dbReference type="Proteomes" id="UP001381693"/>
    </source>
</evidence>
<dbReference type="PANTHER" id="PTHR45746">
    <property type="entry name" value="LP21163P"/>
    <property type="match status" value="1"/>
</dbReference>
<proteinExistence type="predicted"/>
<dbReference type="Proteomes" id="UP001381693">
    <property type="component" value="Unassembled WGS sequence"/>
</dbReference>
<dbReference type="GO" id="GO:0005886">
    <property type="term" value="C:plasma membrane"/>
    <property type="evidence" value="ECO:0007669"/>
    <property type="project" value="TreeGrafter"/>
</dbReference>
<keyword evidence="4" id="KW-1185">Reference proteome</keyword>
<dbReference type="Gene3D" id="1.10.1240.60">
    <property type="match status" value="1"/>
</dbReference>
<name>A0AAN8XH66_HALRR</name>
<reference evidence="3 4" key="1">
    <citation type="submission" date="2023-11" db="EMBL/GenBank/DDBJ databases">
        <title>Halocaridina rubra genome assembly.</title>
        <authorList>
            <person name="Smith C."/>
        </authorList>
    </citation>
    <scope>NUCLEOTIDE SEQUENCE [LARGE SCALE GENOMIC DNA]</scope>
    <source>
        <strain evidence="3">EP-1</strain>
        <tissue evidence="3">Whole</tissue>
    </source>
</reference>
<dbReference type="GO" id="GO:0008277">
    <property type="term" value="P:regulation of G protein-coupled receptor signaling pathway"/>
    <property type="evidence" value="ECO:0007669"/>
    <property type="project" value="InterPro"/>
</dbReference>
<dbReference type="GO" id="GO:0005096">
    <property type="term" value="F:GTPase activator activity"/>
    <property type="evidence" value="ECO:0007669"/>
    <property type="project" value="TreeGrafter"/>
</dbReference>
<dbReference type="InterPro" id="IPR047016">
    <property type="entry name" value="RGS6/7/9/11"/>
</dbReference>
<dbReference type="GO" id="GO:0009968">
    <property type="term" value="P:negative regulation of signal transduction"/>
    <property type="evidence" value="ECO:0007669"/>
    <property type="project" value="UniProtKB-KW"/>
</dbReference>
<evidence type="ECO:0000256" key="1">
    <source>
        <dbReference type="ARBA" id="ARBA00022700"/>
    </source>
</evidence>
<feature type="domain" description="Regulator of G-protein signalling DHEX" evidence="2">
    <location>
        <begin position="2"/>
        <end position="101"/>
    </location>
</feature>
<dbReference type="AlphaFoldDB" id="A0AAN8XH66"/>
<keyword evidence="1" id="KW-0734">Signal transduction inhibitor</keyword>
<gene>
    <name evidence="3" type="primary">RGS9</name>
    <name evidence="3" type="ORF">SK128_017242</name>
</gene>
<dbReference type="InterPro" id="IPR040759">
    <property type="entry name" value="RGS_DHEX"/>
</dbReference>
<evidence type="ECO:0000259" key="2">
    <source>
        <dbReference type="Pfam" id="PF18148"/>
    </source>
</evidence>
<organism evidence="3 4">
    <name type="scientific">Halocaridina rubra</name>
    <name type="common">Hawaiian red shrimp</name>
    <dbReference type="NCBI Taxonomy" id="373956"/>
    <lineage>
        <taxon>Eukaryota</taxon>
        <taxon>Metazoa</taxon>
        <taxon>Ecdysozoa</taxon>
        <taxon>Arthropoda</taxon>
        <taxon>Crustacea</taxon>
        <taxon>Multicrustacea</taxon>
        <taxon>Malacostraca</taxon>
        <taxon>Eumalacostraca</taxon>
        <taxon>Eucarida</taxon>
        <taxon>Decapoda</taxon>
        <taxon>Pleocyemata</taxon>
        <taxon>Caridea</taxon>
        <taxon>Atyoidea</taxon>
        <taxon>Atyidae</taxon>
        <taxon>Halocaridina</taxon>
    </lineage>
</organism>